<comment type="caution">
    <text evidence="2">The sequence shown here is derived from an EMBL/GenBank/DDBJ whole genome shotgun (WGS) entry which is preliminary data.</text>
</comment>
<name>A0ABR9GCC8_9GAMM</name>
<dbReference type="Pfam" id="PF13460">
    <property type="entry name" value="NAD_binding_10"/>
    <property type="match status" value="1"/>
</dbReference>
<feature type="domain" description="NAD(P)-binding" evidence="1">
    <location>
        <begin position="7"/>
        <end position="197"/>
    </location>
</feature>
<evidence type="ECO:0000313" key="3">
    <source>
        <dbReference type="Proteomes" id="UP000651010"/>
    </source>
</evidence>
<dbReference type="InterPro" id="IPR016040">
    <property type="entry name" value="NAD(P)-bd_dom"/>
</dbReference>
<dbReference type="InterPro" id="IPR051606">
    <property type="entry name" value="Polyketide_Oxido-like"/>
</dbReference>
<dbReference type="PANTHER" id="PTHR43355:SF2">
    <property type="entry name" value="FLAVIN REDUCTASE (NADPH)"/>
    <property type="match status" value="1"/>
</dbReference>
<dbReference type="InterPro" id="IPR036291">
    <property type="entry name" value="NAD(P)-bd_dom_sf"/>
</dbReference>
<protein>
    <submittedName>
        <fullName evidence="2">NAD(P)-dependent oxidoreductase</fullName>
    </submittedName>
</protein>
<dbReference type="CDD" id="cd05244">
    <property type="entry name" value="BVR-B_like_SDR_a"/>
    <property type="match status" value="1"/>
</dbReference>
<evidence type="ECO:0000313" key="2">
    <source>
        <dbReference type="EMBL" id="MBE1161702.1"/>
    </source>
</evidence>
<organism evidence="2 3">
    <name type="scientific">Dyella acidiphila</name>
    <dbReference type="NCBI Taxonomy" id="2775866"/>
    <lineage>
        <taxon>Bacteria</taxon>
        <taxon>Pseudomonadati</taxon>
        <taxon>Pseudomonadota</taxon>
        <taxon>Gammaproteobacteria</taxon>
        <taxon>Lysobacterales</taxon>
        <taxon>Rhodanobacteraceae</taxon>
        <taxon>Dyella</taxon>
    </lineage>
</organism>
<dbReference type="Gene3D" id="3.40.50.720">
    <property type="entry name" value="NAD(P)-binding Rossmann-like Domain"/>
    <property type="match status" value="1"/>
</dbReference>
<sequence>MNLVLFGATGHVGHAILQEALDRGHQVTAVVRDPSRLSTHHARLQVVTGDAAQPATWLAAAHGADAVIASLSARRDGHSDTLPHAAATLLDQLPGAGVKRLLWVGGAGSLEVAPGVKVIDDAHFPEAWKPEAQAQARALDVFRASKADLDWTYISPAALLEDGARTGSYRVGGDQLLTDASGSSRISVPDYAVALLDRLDRNDALRQRITVAY</sequence>
<gene>
    <name evidence="2" type="ORF">IGX34_15060</name>
</gene>
<accession>A0ABR9GCC8</accession>
<evidence type="ECO:0000259" key="1">
    <source>
        <dbReference type="Pfam" id="PF13460"/>
    </source>
</evidence>
<dbReference type="SUPFAM" id="SSF51735">
    <property type="entry name" value="NAD(P)-binding Rossmann-fold domains"/>
    <property type="match status" value="1"/>
</dbReference>
<proteinExistence type="predicted"/>
<dbReference type="RefSeq" id="WP_192556545.1">
    <property type="nucleotide sequence ID" value="NZ_JACZZA010000009.1"/>
</dbReference>
<dbReference type="Proteomes" id="UP000651010">
    <property type="component" value="Unassembled WGS sequence"/>
</dbReference>
<dbReference type="EMBL" id="JACZZA010000009">
    <property type="protein sequence ID" value="MBE1161702.1"/>
    <property type="molecule type" value="Genomic_DNA"/>
</dbReference>
<keyword evidence="3" id="KW-1185">Reference proteome</keyword>
<reference evidence="2 3" key="1">
    <citation type="submission" date="2020-09" db="EMBL/GenBank/DDBJ databases">
        <title>Dyella sp. 7MK23 isolated from forest soil.</title>
        <authorList>
            <person name="Fu J."/>
        </authorList>
    </citation>
    <scope>NUCLEOTIDE SEQUENCE [LARGE SCALE GENOMIC DNA]</scope>
    <source>
        <strain evidence="2 3">7MK23</strain>
    </source>
</reference>
<dbReference type="PANTHER" id="PTHR43355">
    <property type="entry name" value="FLAVIN REDUCTASE (NADPH)"/>
    <property type="match status" value="1"/>
</dbReference>